<accession>A0A0A9EG93</accession>
<dbReference type="AlphaFoldDB" id="A0A0A9EG93"/>
<sequence length="50" mass="6021">MMACYQTRMLKHKTSISEQKHIPHDFFMHAHSVIQYSKGRTRYDRPRAIS</sequence>
<dbReference type="EMBL" id="GBRH01202848">
    <property type="protein sequence ID" value="JAD95047.1"/>
    <property type="molecule type" value="Transcribed_RNA"/>
</dbReference>
<organism evidence="1">
    <name type="scientific">Arundo donax</name>
    <name type="common">Giant reed</name>
    <name type="synonym">Donax arundinaceus</name>
    <dbReference type="NCBI Taxonomy" id="35708"/>
    <lineage>
        <taxon>Eukaryota</taxon>
        <taxon>Viridiplantae</taxon>
        <taxon>Streptophyta</taxon>
        <taxon>Embryophyta</taxon>
        <taxon>Tracheophyta</taxon>
        <taxon>Spermatophyta</taxon>
        <taxon>Magnoliopsida</taxon>
        <taxon>Liliopsida</taxon>
        <taxon>Poales</taxon>
        <taxon>Poaceae</taxon>
        <taxon>PACMAD clade</taxon>
        <taxon>Arundinoideae</taxon>
        <taxon>Arundineae</taxon>
        <taxon>Arundo</taxon>
    </lineage>
</organism>
<reference evidence="1" key="1">
    <citation type="submission" date="2014-09" db="EMBL/GenBank/DDBJ databases">
        <authorList>
            <person name="Magalhaes I.L.F."/>
            <person name="Oliveira U."/>
            <person name="Santos F.R."/>
            <person name="Vidigal T.H.D.A."/>
            <person name="Brescovit A.D."/>
            <person name="Santos A.J."/>
        </authorList>
    </citation>
    <scope>NUCLEOTIDE SEQUENCE</scope>
    <source>
        <tissue evidence="1">Shoot tissue taken approximately 20 cm above the soil surface</tissue>
    </source>
</reference>
<proteinExistence type="predicted"/>
<name>A0A0A9EG93_ARUDO</name>
<reference evidence="1" key="2">
    <citation type="journal article" date="2015" name="Data Brief">
        <title>Shoot transcriptome of the giant reed, Arundo donax.</title>
        <authorList>
            <person name="Barrero R.A."/>
            <person name="Guerrero F.D."/>
            <person name="Moolhuijzen P."/>
            <person name="Goolsby J.A."/>
            <person name="Tidwell J."/>
            <person name="Bellgard S.E."/>
            <person name="Bellgard M.I."/>
        </authorList>
    </citation>
    <scope>NUCLEOTIDE SEQUENCE</scope>
    <source>
        <tissue evidence="1">Shoot tissue taken approximately 20 cm above the soil surface</tissue>
    </source>
</reference>
<evidence type="ECO:0000313" key="1">
    <source>
        <dbReference type="EMBL" id="JAD95047.1"/>
    </source>
</evidence>
<protein>
    <submittedName>
        <fullName evidence="1">Uncharacterized protein</fullName>
    </submittedName>
</protein>